<feature type="transmembrane region" description="Helical" evidence="2">
    <location>
        <begin position="24"/>
        <end position="43"/>
    </location>
</feature>
<evidence type="ECO:0000313" key="3">
    <source>
        <dbReference type="EMBL" id="MCC3297144.1"/>
    </source>
</evidence>
<dbReference type="Proteomes" id="UP001139158">
    <property type="component" value="Unassembled WGS sequence"/>
</dbReference>
<gene>
    <name evidence="3" type="ORF">LJ757_04910</name>
</gene>
<dbReference type="RefSeq" id="WP_227894888.1">
    <property type="nucleotide sequence ID" value="NZ_CP099466.1"/>
</dbReference>
<organism evidence="3 4">
    <name type="scientific">Arthrobacter caoxuetaonis</name>
    <dbReference type="NCBI Taxonomy" id="2886935"/>
    <lineage>
        <taxon>Bacteria</taxon>
        <taxon>Bacillati</taxon>
        <taxon>Actinomycetota</taxon>
        <taxon>Actinomycetes</taxon>
        <taxon>Micrococcales</taxon>
        <taxon>Micrococcaceae</taxon>
        <taxon>Arthrobacter</taxon>
    </lineage>
</organism>
<feature type="region of interest" description="Disordered" evidence="1">
    <location>
        <begin position="134"/>
        <end position="228"/>
    </location>
</feature>
<evidence type="ECO:0000256" key="2">
    <source>
        <dbReference type="SAM" id="Phobius"/>
    </source>
</evidence>
<dbReference type="EMBL" id="JAJFZV010000004">
    <property type="protein sequence ID" value="MCC3297144.1"/>
    <property type="molecule type" value="Genomic_DNA"/>
</dbReference>
<keyword evidence="2" id="KW-0472">Membrane</keyword>
<name>A0A9X1MBV7_9MICC</name>
<accession>A0A9X1MBV7</accession>
<feature type="compositionally biased region" description="Low complexity" evidence="1">
    <location>
        <begin position="206"/>
        <end position="228"/>
    </location>
</feature>
<feature type="transmembrane region" description="Helical" evidence="2">
    <location>
        <begin position="55"/>
        <end position="75"/>
    </location>
</feature>
<keyword evidence="2" id="KW-0812">Transmembrane</keyword>
<keyword evidence="4" id="KW-1185">Reference proteome</keyword>
<keyword evidence="2" id="KW-1133">Transmembrane helix</keyword>
<reference evidence="3" key="1">
    <citation type="submission" date="2021-10" db="EMBL/GenBank/DDBJ databases">
        <title>Novel species in genus Arthrobacter.</title>
        <authorList>
            <person name="Liu Y."/>
        </authorList>
    </citation>
    <scope>NUCLEOTIDE SEQUENCE</scope>
    <source>
        <strain evidence="3">Zg-Y453</strain>
    </source>
</reference>
<proteinExistence type="predicted"/>
<comment type="caution">
    <text evidence="3">The sequence shown here is derived from an EMBL/GenBank/DDBJ whole genome shotgun (WGS) entry which is preliminary data.</text>
</comment>
<feature type="compositionally biased region" description="Low complexity" evidence="1">
    <location>
        <begin position="157"/>
        <end position="169"/>
    </location>
</feature>
<dbReference type="AlphaFoldDB" id="A0A9X1MBV7"/>
<protein>
    <submittedName>
        <fullName evidence="3">Uncharacterized protein</fullName>
    </submittedName>
</protein>
<evidence type="ECO:0000313" key="4">
    <source>
        <dbReference type="Proteomes" id="UP001139158"/>
    </source>
</evidence>
<feature type="compositionally biased region" description="Low complexity" evidence="1">
    <location>
        <begin position="134"/>
        <end position="147"/>
    </location>
</feature>
<sequence>MPDILPPQLAGVQQRPFYVKARTVLTAVSTAWLILAIAGYGSFSGGTTSLALSLSLMYGTGIAILVVASALYRLLKRSAVRRSESVPEDSAAAVFLDATRSATEELLDALAPSRAQRLPSSVLPAAVSRDAGAPAAAASPAGAAEAGRPGETKKKAQPAAANAKKPGQQGTAGAAPRAKNAGPQPKQSSVKSPVNKKAPAKKKSKSSTAAKAAARNAAGGEAGLKKAA</sequence>
<evidence type="ECO:0000256" key="1">
    <source>
        <dbReference type="SAM" id="MobiDB-lite"/>
    </source>
</evidence>